<keyword evidence="2" id="KW-0808">Transferase</keyword>
<keyword evidence="1" id="KW-0472">Membrane</keyword>
<evidence type="ECO:0000313" key="3">
    <source>
        <dbReference type="Proteomes" id="UP000280346"/>
    </source>
</evidence>
<dbReference type="Proteomes" id="UP000280346">
    <property type="component" value="Unassembled WGS sequence"/>
</dbReference>
<evidence type="ECO:0000256" key="1">
    <source>
        <dbReference type="SAM" id="Phobius"/>
    </source>
</evidence>
<feature type="transmembrane region" description="Helical" evidence="1">
    <location>
        <begin position="9"/>
        <end position="30"/>
    </location>
</feature>
<organism evidence="2 3">
    <name type="scientific">Azospirillum doebereinerae</name>
    <dbReference type="NCBI Taxonomy" id="92933"/>
    <lineage>
        <taxon>Bacteria</taxon>
        <taxon>Pseudomonadati</taxon>
        <taxon>Pseudomonadota</taxon>
        <taxon>Alphaproteobacteria</taxon>
        <taxon>Rhodospirillales</taxon>
        <taxon>Azospirillaceae</taxon>
        <taxon>Azospirillum</taxon>
    </lineage>
</organism>
<feature type="transmembrane region" description="Helical" evidence="1">
    <location>
        <begin position="36"/>
        <end position="56"/>
    </location>
</feature>
<keyword evidence="3" id="KW-1185">Reference proteome</keyword>
<keyword evidence="2" id="KW-0418">Kinase</keyword>
<dbReference type="EMBL" id="RZIJ01000002">
    <property type="protein sequence ID" value="RUQ75133.1"/>
    <property type="molecule type" value="Genomic_DNA"/>
</dbReference>
<evidence type="ECO:0000313" key="2">
    <source>
        <dbReference type="EMBL" id="RUQ75133.1"/>
    </source>
</evidence>
<dbReference type="AlphaFoldDB" id="A0A3S0VKU1"/>
<sequence length="57" mass="6088">MENTENTRVALLSVGVLLVVLAILIGSAVFAPAFLALLATLLAWANLAYLVFLTVMR</sequence>
<keyword evidence="1" id="KW-1133">Transmembrane helix</keyword>
<reference evidence="2 3" key="1">
    <citation type="submission" date="2018-12" db="EMBL/GenBank/DDBJ databases">
        <authorList>
            <person name="Yang Y."/>
        </authorList>
    </citation>
    <scope>NUCLEOTIDE SEQUENCE [LARGE SCALE GENOMIC DNA]</scope>
    <source>
        <strain evidence="2 3">GSF71</strain>
    </source>
</reference>
<proteinExistence type="predicted"/>
<comment type="caution">
    <text evidence="2">The sequence shown here is derived from an EMBL/GenBank/DDBJ whole genome shotgun (WGS) entry which is preliminary data.</text>
</comment>
<keyword evidence="1" id="KW-0812">Transmembrane</keyword>
<name>A0A3S0VKU1_9PROT</name>
<gene>
    <name evidence="2" type="ORF">EJ913_04585</name>
</gene>
<dbReference type="RefSeq" id="WP_126995217.1">
    <property type="nucleotide sequence ID" value="NZ_JBNPXW010000002.1"/>
</dbReference>
<protein>
    <submittedName>
        <fullName evidence="2">Sugar tyrosine-protein kinase</fullName>
    </submittedName>
</protein>
<accession>A0A3S0VKU1</accession>
<dbReference type="GO" id="GO:0016301">
    <property type="term" value="F:kinase activity"/>
    <property type="evidence" value="ECO:0007669"/>
    <property type="project" value="UniProtKB-KW"/>
</dbReference>